<dbReference type="Proteomes" id="UP000745663">
    <property type="component" value="Unassembled WGS sequence"/>
</dbReference>
<name>A0ABS2C1Y3_9PSED</name>
<dbReference type="InterPro" id="IPR045517">
    <property type="entry name" value="Glyoxalase_8"/>
</dbReference>
<accession>A0ABS2C1Y3</accession>
<evidence type="ECO:0000259" key="1">
    <source>
        <dbReference type="Pfam" id="PF20066"/>
    </source>
</evidence>
<dbReference type="InterPro" id="IPR027417">
    <property type="entry name" value="P-loop_NTPase"/>
</dbReference>
<feature type="domain" description="Glyoxalase-related protein" evidence="1">
    <location>
        <begin position="2"/>
        <end position="91"/>
    </location>
</feature>
<proteinExistence type="predicted"/>
<protein>
    <recommendedName>
        <fullName evidence="1">Glyoxalase-related protein domain-containing protein</fullName>
    </recommendedName>
</protein>
<dbReference type="EMBL" id="JACOPV010000009">
    <property type="protein sequence ID" value="MBM5459079.1"/>
    <property type="molecule type" value="Genomic_DNA"/>
</dbReference>
<reference evidence="2 3" key="1">
    <citation type="submission" date="2020-08" db="EMBL/GenBank/DDBJ databases">
        <title>Description of novel Pseudomonas species.</title>
        <authorList>
            <person name="Duman M."/>
            <person name="Mulet M."/>
            <person name="Altun S."/>
            <person name="Saticioglu I.B."/>
            <person name="Lalucat J."/>
            <person name="Garcia-Valdes E."/>
        </authorList>
    </citation>
    <scope>NUCLEOTIDE SEQUENCE [LARGE SCALE GENOMIC DNA]</scope>
    <source>
        <strain evidence="2 3">P66</strain>
    </source>
</reference>
<dbReference type="RefSeq" id="WP_203584984.1">
    <property type="nucleotide sequence ID" value="NZ_JACOPV010000009.1"/>
</dbReference>
<dbReference type="Pfam" id="PF20066">
    <property type="entry name" value="Glyoxalase_8"/>
    <property type="match status" value="1"/>
</dbReference>
<sequence>MTTDTLKPRAKRLRAAVAHMFNVPVTHSQALELVAKEENYPNWDAACACIGHSSLNSPSTLEFSIKVTAQRDQKPEVASIFGQSEAVSRELVRLLDLTDSRGALLLIAGATWQGKTTTANVVMNEMSRAEDPFQLIDDLRDGADVFQAVALALAGVKVVATINATSIERLRVLLRYHGVGEVLLDRLLAEGRALFVLQELVWADATWRQNSLRIRQSEVQAAIQAGSHQ</sequence>
<dbReference type="SUPFAM" id="SSF52540">
    <property type="entry name" value="P-loop containing nucleoside triphosphate hydrolases"/>
    <property type="match status" value="1"/>
</dbReference>
<organism evidence="2 3">
    <name type="scientific">Pseudomonas arcuscaelestis</name>
    <dbReference type="NCBI Taxonomy" id="2710591"/>
    <lineage>
        <taxon>Bacteria</taxon>
        <taxon>Pseudomonadati</taxon>
        <taxon>Pseudomonadota</taxon>
        <taxon>Gammaproteobacteria</taxon>
        <taxon>Pseudomonadales</taxon>
        <taxon>Pseudomonadaceae</taxon>
        <taxon>Pseudomonas</taxon>
    </lineage>
</organism>
<keyword evidence="3" id="KW-1185">Reference proteome</keyword>
<evidence type="ECO:0000313" key="3">
    <source>
        <dbReference type="Proteomes" id="UP000745663"/>
    </source>
</evidence>
<gene>
    <name evidence="2" type="ORF">H8F21_16035</name>
</gene>
<evidence type="ECO:0000313" key="2">
    <source>
        <dbReference type="EMBL" id="MBM5459079.1"/>
    </source>
</evidence>
<dbReference type="Gene3D" id="3.40.50.300">
    <property type="entry name" value="P-loop containing nucleotide triphosphate hydrolases"/>
    <property type="match status" value="1"/>
</dbReference>
<comment type="caution">
    <text evidence="2">The sequence shown here is derived from an EMBL/GenBank/DDBJ whole genome shotgun (WGS) entry which is preliminary data.</text>
</comment>